<gene>
    <name evidence="1" type="ORF">STAS_10825</name>
</gene>
<evidence type="ECO:0000313" key="1">
    <source>
        <dbReference type="EMBL" id="GER34586.1"/>
    </source>
</evidence>
<organism evidence="1 2">
    <name type="scientific">Striga asiatica</name>
    <name type="common">Asiatic witchweed</name>
    <name type="synonym">Buchnera asiatica</name>
    <dbReference type="NCBI Taxonomy" id="4170"/>
    <lineage>
        <taxon>Eukaryota</taxon>
        <taxon>Viridiplantae</taxon>
        <taxon>Streptophyta</taxon>
        <taxon>Embryophyta</taxon>
        <taxon>Tracheophyta</taxon>
        <taxon>Spermatophyta</taxon>
        <taxon>Magnoliopsida</taxon>
        <taxon>eudicotyledons</taxon>
        <taxon>Gunneridae</taxon>
        <taxon>Pentapetalae</taxon>
        <taxon>asterids</taxon>
        <taxon>lamiids</taxon>
        <taxon>Lamiales</taxon>
        <taxon>Orobanchaceae</taxon>
        <taxon>Buchnereae</taxon>
        <taxon>Striga</taxon>
    </lineage>
</organism>
<evidence type="ECO:0000313" key="2">
    <source>
        <dbReference type="Proteomes" id="UP000325081"/>
    </source>
</evidence>
<name>A0A5A7PPL3_STRAF</name>
<comment type="caution">
    <text evidence="1">The sequence shown here is derived from an EMBL/GenBank/DDBJ whole genome shotgun (WGS) entry which is preliminary data.</text>
</comment>
<dbReference type="EMBL" id="BKCP01004916">
    <property type="protein sequence ID" value="GER34586.1"/>
    <property type="molecule type" value="Genomic_DNA"/>
</dbReference>
<dbReference type="OrthoDB" id="1298252at2759"/>
<accession>A0A5A7PPL3</accession>
<protein>
    <submittedName>
        <fullName evidence="1">F-box/RNI-like superfamily protein</fullName>
    </submittedName>
</protein>
<reference evidence="2" key="1">
    <citation type="journal article" date="2019" name="Curr. Biol.">
        <title>Genome Sequence of Striga asiatica Provides Insight into the Evolution of Plant Parasitism.</title>
        <authorList>
            <person name="Yoshida S."/>
            <person name="Kim S."/>
            <person name="Wafula E.K."/>
            <person name="Tanskanen J."/>
            <person name="Kim Y.M."/>
            <person name="Honaas L."/>
            <person name="Yang Z."/>
            <person name="Spallek T."/>
            <person name="Conn C.E."/>
            <person name="Ichihashi Y."/>
            <person name="Cheong K."/>
            <person name="Cui S."/>
            <person name="Der J.P."/>
            <person name="Gundlach H."/>
            <person name="Jiao Y."/>
            <person name="Hori C."/>
            <person name="Ishida J.K."/>
            <person name="Kasahara H."/>
            <person name="Kiba T."/>
            <person name="Kim M.S."/>
            <person name="Koo N."/>
            <person name="Laohavisit A."/>
            <person name="Lee Y.H."/>
            <person name="Lumba S."/>
            <person name="McCourt P."/>
            <person name="Mortimer J.C."/>
            <person name="Mutuku J.M."/>
            <person name="Nomura T."/>
            <person name="Sasaki-Sekimoto Y."/>
            <person name="Seto Y."/>
            <person name="Wang Y."/>
            <person name="Wakatake T."/>
            <person name="Sakakibara H."/>
            <person name="Demura T."/>
            <person name="Yamaguchi S."/>
            <person name="Yoneyama K."/>
            <person name="Manabe R.I."/>
            <person name="Nelson D.C."/>
            <person name="Schulman A.H."/>
            <person name="Timko M.P."/>
            <person name="dePamphilis C.W."/>
            <person name="Choi D."/>
            <person name="Shirasu K."/>
        </authorList>
    </citation>
    <scope>NUCLEOTIDE SEQUENCE [LARGE SCALE GENOMIC DNA]</scope>
    <source>
        <strain evidence="2">cv. UVA1</strain>
    </source>
</reference>
<sequence>MQRHLDISIYLYCPLGLITISTTMSSLAEACICIQYDFYVYMNSESYSNVVKFLDCLCNVKCLKISSYGGEEVLPLGFAGSLVKYDNLTKLELQSSIGWHLLVHLLEVADNLEALVVSGLC</sequence>
<dbReference type="AlphaFoldDB" id="A0A5A7PPL3"/>
<dbReference type="Proteomes" id="UP000325081">
    <property type="component" value="Unassembled WGS sequence"/>
</dbReference>
<keyword evidence="2" id="KW-1185">Reference proteome</keyword>
<proteinExistence type="predicted"/>